<feature type="transmembrane region" description="Helical" evidence="1">
    <location>
        <begin position="322"/>
        <end position="341"/>
    </location>
</feature>
<sequence length="518" mass="55003">MSARPGSAPWLLRHELRLFWYTTLSSPKPNAPRGFHWKLVAIFLVLWLLLHLGAYVVLKRVAPGAGPVPQELVVAASAILVATFLFMLSRALKSSVQVLFDRGDMDLLLSSPLPSRSIFTVRLAGIVLGVSAIYLFFLAPLAHAGALLGQWRWLAAYPVLLGTAALAASAAMLLTLGLVRWLGARRTRVVAQVLGAVAGALLFVLSQLPNMLGMDRADQDRSFGRILASGGGIDAESPLWLPGRAALGDPLAVALVAVLALLAFGTTVVLTHRSFTRGLQLVASSGRTTRRPAGALRFRFGSSLFGVVVRKEWRLILRDPQLISQVLLNLLYLLPICFLVFKDDGARPVAVGAGLTMLSGSLCSALAWIVLQAEDAPDLLQSAPASASTVRNAKLFAAIAPVLALVGFPVLWLAWNRPVAGGLAAFTICGISLGAALIVMWAGKPGSRDKFNSRGQRNGMAIILELSHLLGWGALAFLLPLAAGMAQVRAGMMVGIAAAATVALAMPGLAYLLRHRAR</sequence>
<accession>A0ABV7PSL6</accession>
<evidence type="ECO:0000313" key="3">
    <source>
        <dbReference type="Proteomes" id="UP001595665"/>
    </source>
</evidence>
<keyword evidence="3" id="KW-1185">Reference proteome</keyword>
<reference evidence="3" key="1">
    <citation type="journal article" date="2019" name="Int. J. Syst. Evol. Microbiol.">
        <title>The Global Catalogue of Microorganisms (GCM) 10K type strain sequencing project: providing services to taxonomists for standard genome sequencing and annotation.</title>
        <authorList>
            <consortium name="The Broad Institute Genomics Platform"/>
            <consortium name="The Broad Institute Genome Sequencing Center for Infectious Disease"/>
            <person name="Wu L."/>
            <person name="Ma J."/>
        </authorList>
    </citation>
    <scope>NUCLEOTIDE SEQUENCE [LARGE SCALE GENOMIC DNA]</scope>
    <source>
        <strain evidence="3">CCM 7480</strain>
    </source>
</reference>
<comment type="caution">
    <text evidence="2">The sequence shown here is derived from an EMBL/GenBank/DDBJ whole genome shotgun (WGS) entry which is preliminary data.</text>
</comment>
<feature type="transmembrane region" description="Helical" evidence="1">
    <location>
        <begin position="462"/>
        <end position="486"/>
    </location>
</feature>
<feature type="transmembrane region" description="Helical" evidence="1">
    <location>
        <begin position="353"/>
        <end position="371"/>
    </location>
</feature>
<dbReference type="RefSeq" id="WP_379737257.1">
    <property type="nucleotide sequence ID" value="NZ_JBHRVV010000001.1"/>
</dbReference>
<evidence type="ECO:0000256" key="1">
    <source>
        <dbReference type="SAM" id="Phobius"/>
    </source>
</evidence>
<keyword evidence="1" id="KW-0472">Membrane</keyword>
<keyword evidence="1" id="KW-1133">Transmembrane helix</keyword>
<evidence type="ECO:0008006" key="4">
    <source>
        <dbReference type="Google" id="ProtNLM"/>
    </source>
</evidence>
<organism evidence="2 3">
    <name type="scientific">Massilia haematophila</name>
    <dbReference type="NCBI Taxonomy" id="457923"/>
    <lineage>
        <taxon>Bacteria</taxon>
        <taxon>Pseudomonadati</taxon>
        <taxon>Pseudomonadota</taxon>
        <taxon>Betaproteobacteria</taxon>
        <taxon>Burkholderiales</taxon>
        <taxon>Oxalobacteraceae</taxon>
        <taxon>Telluria group</taxon>
        <taxon>Massilia</taxon>
    </lineage>
</organism>
<feature type="transmembrane region" description="Helical" evidence="1">
    <location>
        <begin position="392"/>
        <end position="415"/>
    </location>
</feature>
<feature type="transmembrane region" description="Helical" evidence="1">
    <location>
        <begin position="35"/>
        <end position="57"/>
    </location>
</feature>
<feature type="transmembrane region" description="Helical" evidence="1">
    <location>
        <begin position="189"/>
        <end position="208"/>
    </location>
</feature>
<feature type="transmembrane region" description="Helical" evidence="1">
    <location>
        <begin position="421"/>
        <end position="442"/>
    </location>
</feature>
<dbReference type="Proteomes" id="UP001595665">
    <property type="component" value="Unassembled WGS sequence"/>
</dbReference>
<name>A0ABV7PSL6_9BURK</name>
<proteinExistence type="predicted"/>
<feature type="transmembrane region" description="Helical" evidence="1">
    <location>
        <begin position="119"/>
        <end position="139"/>
    </location>
</feature>
<protein>
    <recommendedName>
        <fullName evidence="4">ABC-2 type transport system permease protein</fullName>
    </recommendedName>
</protein>
<evidence type="ECO:0000313" key="2">
    <source>
        <dbReference type="EMBL" id="MFC3460892.1"/>
    </source>
</evidence>
<keyword evidence="1" id="KW-0812">Transmembrane</keyword>
<feature type="transmembrane region" description="Helical" evidence="1">
    <location>
        <begin position="492"/>
        <end position="513"/>
    </location>
</feature>
<gene>
    <name evidence="2" type="ORF">ACFOPH_22055</name>
</gene>
<feature type="transmembrane region" description="Helical" evidence="1">
    <location>
        <begin position="72"/>
        <end position="92"/>
    </location>
</feature>
<dbReference type="EMBL" id="JBHRVV010000001">
    <property type="protein sequence ID" value="MFC3460892.1"/>
    <property type="molecule type" value="Genomic_DNA"/>
</dbReference>
<feature type="transmembrane region" description="Helical" evidence="1">
    <location>
        <begin position="251"/>
        <end position="270"/>
    </location>
</feature>
<feature type="transmembrane region" description="Helical" evidence="1">
    <location>
        <begin position="159"/>
        <end position="182"/>
    </location>
</feature>